<dbReference type="EMBL" id="LAZR01068231">
    <property type="protein sequence ID" value="KKK50028.1"/>
    <property type="molecule type" value="Genomic_DNA"/>
</dbReference>
<accession>A0A0F8W099</accession>
<name>A0A0F8W099_9ZZZZ</name>
<evidence type="ECO:0000313" key="1">
    <source>
        <dbReference type="EMBL" id="KKK50028.1"/>
    </source>
</evidence>
<reference evidence="1" key="1">
    <citation type="journal article" date="2015" name="Nature">
        <title>Complex archaea that bridge the gap between prokaryotes and eukaryotes.</title>
        <authorList>
            <person name="Spang A."/>
            <person name="Saw J.H."/>
            <person name="Jorgensen S.L."/>
            <person name="Zaremba-Niedzwiedzka K."/>
            <person name="Martijn J."/>
            <person name="Lind A.E."/>
            <person name="van Eijk R."/>
            <person name="Schleper C."/>
            <person name="Guy L."/>
            <person name="Ettema T.J."/>
        </authorList>
    </citation>
    <scope>NUCLEOTIDE SEQUENCE</scope>
</reference>
<protein>
    <submittedName>
        <fullName evidence="1">Uncharacterized protein</fullName>
    </submittedName>
</protein>
<gene>
    <name evidence="1" type="ORF">LCGC14_3129110</name>
</gene>
<dbReference type="AlphaFoldDB" id="A0A0F8W099"/>
<proteinExistence type="predicted"/>
<organism evidence="1">
    <name type="scientific">marine sediment metagenome</name>
    <dbReference type="NCBI Taxonomy" id="412755"/>
    <lineage>
        <taxon>unclassified sequences</taxon>
        <taxon>metagenomes</taxon>
        <taxon>ecological metagenomes</taxon>
    </lineage>
</organism>
<feature type="non-terminal residue" evidence="1">
    <location>
        <position position="161"/>
    </location>
</feature>
<sequence>MNYRNYNFSETEVTSIIRQNDYVWIAFLGSSGVVKLRKVSAFNLYQTYFELTPPVDKIVKLKIIGTKLYAVVQDGTYIALYYSTSNPLSTYAYVAIPAGINEFPIDLAVDTDYFYPLTPGDASGENAKIIKYSTASTPVLDQTIDLSTINNARSIEIDDSD</sequence>
<comment type="caution">
    <text evidence="1">The sequence shown here is derived from an EMBL/GenBank/DDBJ whole genome shotgun (WGS) entry which is preliminary data.</text>
</comment>